<comment type="caution">
    <text evidence="1">The sequence shown here is derived from an EMBL/GenBank/DDBJ whole genome shotgun (WGS) entry which is preliminary data.</text>
</comment>
<feature type="non-terminal residue" evidence="1">
    <location>
        <position position="74"/>
    </location>
</feature>
<gene>
    <name evidence="1" type="ORF">S03H2_18750</name>
</gene>
<name>X1F609_9ZZZZ</name>
<dbReference type="InterPro" id="IPR037232">
    <property type="entry name" value="NADH_quin_OxRdtase_su_C/D-like"/>
</dbReference>
<sequence>MSVEDVIKELKEKFKGKILGWEEKSPKRYYITISKDDLLEIVEFVFTKQKARFIIESGIDTPQGMEILYRKGLQ</sequence>
<dbReference type="SUPFAM" id="SSF143243">
    <property type="entry name" value="Nqo5-like"/>
    <property type="match status" value="1"/>
</dbReference>
<dbReference type="Gene3D" id="3.30.460.80">
    <property type="entry name" value="NADH:ubiquinone oxidoreductase, 30kDa subunit"/>
    <property type="match status" value="1"/>
</dbReference>
<protein>
    <submittedName>
        <fullName evidence="1">Uncharacterized protein</fullName>
    </submittedName>
</protein>
<accession>X1F609</accession>
<reference evidence="1" key="1">
    <citation type="journal article" date="2014" name="Front. Microbiol.">
        <title>High frequency of phylogenetically diverse reductive dehalogenase-homologous genes in deep subseafloor sedimentary metagenomes.</title>
        <authorList>
            <person name="Kawai M."/>
            <person name="Futagami T."/>
            <person name="Toyoda A."/>
            <person name="Takaki Y."/>
            <person name="Nishi S."/>
            <person name="Hori S."/>
            <person name="Arai W."/>
            <person name="Tsubouchi T."/>
            <person name="Morono Y."/>
            <person name="Uchiyama I."/>
            <person name="Ito T."/>
            <person name="Fujiyama A."/>
            <person name="Inagaki F."/>
            <person name="Takami H."/>
        </authorList>
    </citation>
    <scope>NUCLEOTIDE SEQUENCE</scope>
    <source>
        <strain evidence="1">Expedition CK06-06</strain>
    </source>
</reference>
<evidence type="ECO:0000313" key="1">
    <source>
        <dbReference type="EMBL" id="GAH41056.1"/>
    </source>
</evidence>
<dbReference type="EMBL" id="BARU01009746">
    <property type="protein sequence ID" value="GAH41056.1"/>
    <property type="molecule type" value="Genomic_DNA"/>
</dbReference>
<proteinExistence type="predicted"/>
<organism evidence="1">
    <name type="scientific">marine sediment metagenome</name>
    <dbReference type="NCBI Taxonomy" id="412755"/>
    <lineage>
        <taxon>unclassified sequences</taxon>
        <taxon>metagenomes</taxon>
        <taxon>ecological metagenomes</taxon>
    </lineage>
</organism>
<dbReference type="AlphaFoldDB" id="X1F609"/>